<proteinExistence type="predicted"/>
<dbReference type="EMBL" id="FLUM01000003">
    <property type="protein sequence ID" value="SBW02150.1"/>
    <property type="molecule type" value="Genomic_DNA"/>
</dbReference>
<dbReference type="RefSeq" id="WP_296941933.1">
    <property type="nucleotide sequence ID" value="NZ_LT599032.1"/>
</dbReference>
<dbReference type="PANTHER" id="PTHR41291">
    <property type="entry name" value="DNA ALKYLATION REPAIR PROTEIN"/>
    <property type="match status" value="1"/>
</dbReference>
<dbReference type="Gene3D" id="1.25.10.90">
    <property type="match status" value="1"/>
</dbReference>
<accession>A0A212JRT4</accession>
<reference evidence="1" key="1">
    <citation type="submission" date="2016-04" db="EMBL/GenBank/DDBJ databases">
        <authorList>
            <person name="Evans L.H."/>
            <person name="Alamgir A."/>
            <person name="Owens N."/>
            <person name="Weber N.D."/>
            <person name="Virtaneva K."/>
            <person name="Barbian K."/>
            <person name="Babar A."/>
            <person name="Rosenke K."/>
        </authorList>
    </citation>
    <scope>NUCLEOTIDE SEQUENCE</scope>
    <source>
        <strain evidence="1">86-1</strain>
    </source>
</reference>
<dbReference type="Pfam" id="PF08713">
    <property type="entry name" value="DNA_alkylation"/>
    <property type="match status" value="1"/>
</dbReference>
<protein>
    <recommendedName>
        <fullName evidence="2">DNA alkylation repair enzyme</fullName>
    </recommendedName>
</protein>
<dbReference type="PANTHER" id="PTHR41291:SF1">
    <property type="entry name" value="DNA ALKYLATION REPAIR PROTEIN"/>
    <property type="match status" value="1"/>
</dbReference>
<organism evidence="1">
    <name type="scientific">uncultured Dysgonomonas sp</name>
    <dbReference type="NCBI Taxonomy" id="206096"/>
    <lineage>
        <taxon>Bacteria</taxon>
        <taxon>Pseudomonadati</taxon>
        <taxon>Bacteroidota</taxon>
        <taxon>Bacteroidia</taxon>
        <taxon>Bacteroidales</taxon>
        <taxon>Dysgonomonadaceae</taxon>
        <taxon>Dysgonomonas</taxon>
        <taxon>environmental samples</taxon>
    </lineage>
</organism>
<evidence type="ECO:0000313" key="1">
    <source>
        <dbReference type="EMBL" id="SBW02150.1"/>
    </source>
</evidence>
<evidence type="ECO:0008006" key="2">
    <source>
        <dbReference type="Google" id="ProtNLM"/>
    </source>
</evidence>
<sequence length="230" mass="26387">MEQEEIIRDIRQRCRKAMNGIASTSMRQRGISYKVNFGLNIQQIKELSGRYKPDAELAETLWKEDTRELKILATFLYPADTFTENVADKWVTEIPNQEIREQLSLNLLQILPFAGKLALEWGNSKDESIRTTGYWLLARLFLIKKTGKQSANGYTFIWDDVISDNMFLRNAASLALKHLGRQSKTDANIILDKLSIYKDDSDLIKQEAYNSLAFEFEYYSLPNPSEGGAS</sequence>
<dbReference type="InterPro" id="IPR016024">
    <property type="entry name" value="ARM-type_fold"/>
</dbReference>
<name>A0A212JRT4_9BACT</name>
<dbReference type="InterPro" id="IPR014825">
    <property type="entry name" value="DNA_alkylation"/>
</dbReference>
<dbReference type="SUPFAM" id="SSF48371">
    <property type="entry name" value="ARM repeat"/>
    <property type="match status" value="1"/>
</dbReference>
<dbReference type="AlphaFoldDB" id="A0A212JRT4"/>
<gene>
    <name evidence="1" type="ORF">KL86DYS1_30203</name>
</gene>